<dbReference type="AlphaFoldDB" id="A0AAV7EB63"/>
<dbReference type="GO" id="GO:0003723">
    <property type="term" value="F:RNA binding"/>
    <property type="evidence" value="ECO:0007669"/>
    <property type="project" value="UniProtKB-KW"/>
</dbReference>
<dbReference type="PANTHER" id="PTHR30001">
    <property type="entry name" value="RIBONUCLEASE"/>
    <property type="match status" value="1"/>
</dbReference>
<keyword evidence="8" id="KW-0694">RNA-binding</keyword>
<dbReference type="InterPro" id="IPR019307">
    <property type="entry name" value="RNA-bd_AU-1/RNase_E/G"/>
</dbReference>
<sequence length="870" mass="97511">MAGHCGVSRLSQLGGERIVSPQHGHFILGSMQSAMNEKIIVRDLWRKNRVVEVPVPSWGSWIDDAGNLLKTSVKRLDDEAYSLGEQDSLRSFITDAFGLKATVVGHSTNKDFLIVKRETEENSNDLKTEKVAPIPERDQPCEEPWLFHSLPNSFSHQNEETGENFPTKDFQAIEVGCEEETKLSCVTEPVSTVILINSSVCTVQRIAVLEDEKLVELLLEPVKNTVHCGTVYLGVVTKLVPTMGGAFVDIGLSRPSLMDIKPSREPFVYPPFSRRTKKQKINGSVVAEDEILDISLEVDFQDDPEPLIHEEFDENEVEDAEMSNALVANVNGSLVEYDEGEVNVEDYFDEGGIHMEKESVNEFLPEEIENSNDSKFSHDKLEDFKVSNDRNKWTHVRKGTKVIVQVVKEGLGTKGPVLTAYLCLKSRFWVLSTRCDRIGVSKKITGVQRTRLRVFAKTLQPPGFGLTVRTVAARHSWEELQKDLDGLLSTWKDIVEQAKSSALAADEGIEGAVPVILHRALGQTLSVVQDYFNENVKSMVVDSPRTYHEVTTYLQDIAPDLCDRVKLFDKRIPIFDEYGIEEEINSILSKRVPLLNGGSLVIEQTVALVSIDGTSQEKAILDVNLAAAKQIARELRLRDIGGIIVVDFIDMVDDAHKRIVYEEMKKAVEKDRSMVKVSELSRSVQVLLALSSPKAHQNAKSWPKLVLRVDRHMCNYLTSGKKTKLGVLSSSLKVWILLKVARGFSRGEFEVKPFMEDKANNGQSEAAISRLQTVKGGYIHSTAEQEKQKERERVANCVPCQKGNAEYMQLGRVIIVPDTGIKHPNISHHKPYCEEQFKESPGFVHQMRTPVTAKIDQALESKIPEKTQFV</sequence>
<evidence type="ECO:0000256" key="3">
    <source>
        <dbReference type="ARBA" id="ARBA00022722"/>
    </source>
</evidence>
<dbReference type="EMBL" id="JAINDJ010000005">
    <property type="protein sequence ID" value="KAG9445889.1"/>
    <property type="molecule type" value="Genomic_DNA"/>
</dbReference>
<comment type="caution">
    <text evidence="11">The sequence shown here is derived from an EMBL/GenBank/DDBJ whole genome shotgun (WGS) entry which is preliminary data.</text>
</comment>
<keyword evidence="3" id="KW-0540">Nuclease</keyword>
<dbReference type="GO" id="GO:0004519">
    <property type="term" value="F:endonuclease activity"/>
    <property type="evidence" value="ECO:0007669"/>
    <property type="project" value="UniProtKB-KW"/>
</dbReference>
<evidence type="ECO:0000313" key="12">
    <source>
        <dbReference type="Proteomes" id="UP000825729"/>
    </source>
</evidence>
<protein>
    <recommendedName>
        <fullName evidence="10">RNA-binding protein AU-1/Ribonuclease E/G domain-containing protein</fullName>
    </recommendedName>
</protein>
<evidence type="ECO:0000256" key="4">
    <source>
        <dbReference type="ARBA" id="ARBA00022723"/>
    </source>
</evidence>
<reference evidence="11 12" key="1">
    <citation type="submission" date="2021-07" db="EMBL/GenBank/DDBJ databases">
        <title>The Aristolochia fimbriata genome: insights into angiosperm evolution, floral development and chemical biosynthesis.</title>
        <authorList>
            <person name="Jiao Y."/>
        </authorList>
    </citation>
    <scope>NUCLEOTIDE SEQUENCE [LARGE SCALE GENOMIC DNA]</scope>
    <source>
        <strain evidence="11">IBCAS-2021</strain>
        <tissue evidence="11">Leaf</tissue>
    </source>
</reference>
<name>A0AAV7EB63_ARIFI</name>
<evidence type="ECO:0000313" key="11">
    <source>
        <dbReference type="EMBL" id="KAG9445889.1"/>
    </source>
</evidence>
<keyword evidence="4" id="KW-0479">Metal-binding</keyword>
<comment type="similarity">
    <text evidence="2">Belongs to the RNase E/G family.</text>
</comment>
<dbReference type="InterPro" id="IPR004659">
    <property type="entry name" value="RNase_E/G"/>
</dbReference>
<evidence type="ECO:0000256" key="2">
    <source>
        <dbReference type="ARBA" id="ARBA00005522"/>
    </source>
</evidence>
<accession>A0AAV7EB63</accession>
<dbReference type="GO" id="GO:0046872">
    <property type="term" value="F:metal ion binding"/>
    <property type="evidence" value="ECO:0007669"/>
    <property type="project" value="UniProtKB-KW"/>
</dbReference>
<evidence type="ECO:0000256" key="6">
    <source>
        <dbReference type="ARBA" id="ARBA00022801"/>
    </source>
</evidence>
<evidence type="ECO:0000256" key="5">
    <source>
        <dbReference type="ARBA" id="ARBA00022759"/>
    </source>
</evidence>
<keyword evidence="5" id="KW-0255">Endonuclease</keyword>
<keyword evidence="12" id="KW-1185">Reference proteome</keyword>
<evidence type="ECO:0000256" key="8">
    <source>
        <dbReference type="ARBA" id="ARBA00022884"/>
    </source>
</evidence>
<dbReference type="GO" id="GO:0016787">
    <property type="term" value="F:hydrolase activity"/>
    <property type="evidence" value="ECO:0007669"/>
    <property type="project" value="UniProtKB-KW"/>
</dbReference>
<keyword evidence="7" id="KW-0460">Magnesium</keyword>
<dbReference type="GO" id="GO:0004540">
    <property type="term" value="F:RNA nuclease activity"/>
    <property type="evidence" value="ECO:0007669"/>
    <property type="project" value="InterPro"/>
</dbReference>
<dbReference type="GO" id="GO:0006364">
    <property type="term" value="P:rRNA processing"/>
    <property type="evidence" value="ECO:0007669"/>
    <property type="project" value="TreeGrafter"/>
</dbReference>
<gene>
    <name evidence="11" type="ORF">H6P81_012017</name>
</gene>
<evidence type="ECO:0000256" key="7">
    <source>
        <dbReference type="ARBA" id="ARBA00022842"/>
    </source>
</evidence>
<dbReference type="InterPro" id="IPR012340">
    <property type="entry name" value="NA-bd_OB-fold"/>
</dbReference>
<comment type="cofactor">
    <cofactor evidence="1">
        <name>Mg(2+)</name>
        <dbReference type="ChEBI" id="CHEBI:18420"/>
    </cofactor>
</comment>
<feature type="domain" description="RNA-binding protein AU-1/Ribonuclease E/G" evidence="10">
    <location>
        <begin position="424"/>
        <end position="682"/>
    </location>
</feature>
<comment type="function">
    <text evidence="9">Involved in intercistronic processing of primary transcripts from chloroplast operons. The endonucleolytic activity of the enzyme depends on the number of phosphates at the 5' end, is inhibited by structured RNA, and preferentially cleaves A/U-rich sequences.</text>
</comment>
<evidence type="ECO:0000256" key="1">
    <source>
        <dbReference type="ARBA" id="ARBA00001946"/>
    </source>
</evidence>
<evidence type="ECO:0000256" key="9">
    <source>
        <dbReference type="ARBA" id="ARBA00023436"/>
    </source>
</evidence>
<dbReference type="SUPFAM" id="SSF50249">
    <property type="entry name" value="Nucleic acid-binding proteins"/>
    <property type="match status" value="1"/>
</dbReference>
<dbReference type="Pfam" id="PF10150">
    <property type="entry name" value="RNase_E_G"/>
    <property type="match status" value="1"/>
</dbReference>
<dbReference type="PANTHER" id="PTHR30001:SF1">
    <property type="entry name" value="RIBONUCLEASE E_G-LIKE PROTEIN, CHLOROPLASTIC"/>
    <property type="match status" value="1"/>
</dbReference>
<dbReference type="Gene3D" id="2.40.50.140">
    <property type="entry name" value="Nucleic acid-binding proteins"/>
    <property type="match status" value="1"/>
</dbReference>
<evidence type="ECO:0000259" key="10">
    <source>
        <dbReference type="Pfam" id="PF10150"/>
    </source>
</evidence>
<organism evidence="11 12">
    <name type="scientific">Aristolochia fimbriata</name>
    <name type="common">White veined hardy Dutchman's pipe vine</name>
    <dbReference type="NCBI Taxonomy" id="158543"/>
    <lineage>
        <taxon>Eukaryota</taxon>
        <taxon>Viridiplantae</taxon>
        <taxon>Streptophyta</taxon>
        <taxon>Embryophyta</taxon>
        <taxon>Tracheophyta</taxon>
        <taxon>Spermatophyta</taxon>
        <taxon>Magnoliopsida</taxon>
        <taxon>Magnoliidae</taxon>
        <taxon>Piperales</taxon>
        <taxon>Aristolochiaceae</taxon>
        <taxon>Aristolochia</taxon>
    </lineage>
</organism>
<proteinExistence type="inferred from homology"/>
<keyword evidence="6" id="KW-0378">Hydrolase</keyword>
<dbReference type="GO" id="GO:0005737">
    <property type="term" value="C:cytoplasm"/>
    <property type="evidence" value="ECO:0007669"/>
    <property type="project" value="TreeGrafter"/>
</dbReference>
<dbReference type="Proteomes" id="UP000825729">
    <property type="component" value="Unassembled WGS sequence"/>
</dbReference>